<keyword evidence="2" id="KW-1185">Reference proteome</keyword>
<accession>A0AAD9K0Z1</accession>
<evidence type="ECO:0000313" key="2">
    <source>
        <dbReference type="Proteomes" id="UP001208570"/>
    </source>
</evidence>
<evidence type="ECO:0000313" key="1">
    <source>
        <dbReference type="EMBL" id="KAK2161880.1"/>
    </source>
</evidence>
<dbReference type="EMBL" id="JAODUP010000108">
    <property type="protein sequence ID" value="KAK2161880.1"/>
    <property type="molecule type" value="Genomic_DNA"/>
</dbReference>
<protein>
    <submittedName>
        <fullName evidence="1">Uncharacterized protein</fullName>
    </submittedName>
</protein>
<dbReference type="Proteomes" id="UP001208570">
    <property type="component" value="Unassembled WGS sequence"/>
</dbReference>
<proteinExistence type="predicted"/>
<gene>
    <name evidence="1" type="ORF">LSH36_108g04012</name>
</gene>
<organism evidence="1 2">
    <name type="scientific">Paralvinella palmiformis</name>
    <dbReference type="NCBI Taxonomy" id="53620"/>
    <lineage>
        <taxon>Eukaryota</taxon>
        <taxon>Metazoa</taxon>
        <taxon>Spiralia</taxon>
        <taxon>Lophotrochozoa</taxon>
        <taxon>Annelida</taxon>
        <taxon>Polychaeta</taxon>
        <taxon>Sedentaria</taxon>
        <taxon>Canalipalpata</taxon>
        <taxon>Terebellida</taxon>
        <taxon>Terebelliformia</taxon>
        <taxon>Alvinellidae</taxon>
        <taxon>Paralvinella</taxon>
    </lineage>
</organism>
<sequence>MNKDVMTK</sequence>
<comment type="caution">
    <text evidence="1">The sequence shown here is derived from an EMBL/GenBank/DDBJ whole genome shotgun (WGS) entry which is preliminary data.</text>
</comment>
<name>A0AAD9K0Z1_9ANNE</name>
<reference evidence="1" key="1">
    <citation type="journal article" date="2023" name="Mol. Biol. Evol.">
        <title>Third-Generation Sequencing Reveals the Adaptive Role of the Epigenome in Three Deep-Sea Polychaetes.</title>
        <authorList>
            <person name="Perez M."/>
            <person name="Aroh O."/>
            <person name="Sun Y."/>
            <person name="Lan Y."/>
            <person name="Juniper S.K."/>
            <person name="Young C.R."/>
            <person name="Angers B."/>
            <person name="Qian P.Y."/>
        </authorList>
    </citation>
    <scope>NUCLEOTIDE SEQUENCE</scope>
    <source>
        <strain evidence="1">P08H-3</strain>
    </source>
</reference>